<dbReference type="SUPFAM" id="SSF143081">
    <property type="entry name" value="BB1717-like"/>
    <property type="match status" value="1"/>
</dbReference>
<dbReference type="InterPro" id="IPR003738">
    <property type="entry name" value="SRAP"/>
</dbReference>
<evidence type="ECO:0000256" key="4">
    <source>
        <dbReference type="ARBA" id="ARBA00022801"/>
    </source>
</evidence>
<dbReference type="Pfam" id="PF02586">
    <property type="entry name" value="SRAP"/>
    <property type="match status" value="1"/>
</dbReference>
<keyword evidence="7" id="KW-0456">Lyase</keyword>
<evidence type="ECO:0000313" key="9">
    <source>
        <dbReference type="EMBL" id="OYD80409.1"/>
    </source>
</evidence>
<keyword evidence="2 8" id="KW-0645">Protease</keyword>
<gene>
    <name evidence="9" type="ORF">CHT98_31370</name>
</gene>
<evidence type="ECO:0000256" key="8">
    <source>
        <dbReference type="RuleBase" id="RU364100"/>
    </source>
</evidence>
<dbReference type="Proteomes" id="UP000215367">
    <property type="component" value="Unassembled WGS sequence"/>
</dbReference>
<dbReference type="EC" id="3.4.-.-" evidence="8"/>
<comment type="caution">
    <text evidence="9">The sequence shown here is derived from an EMBL/GenBank/DDBJ whole genome shotgun (WGS) entry which is preliminary data.</text>
</comment>
<keyword evidence="3" id="KW-0227">DNA damage</keyword>
<sequence>MKTVLNSGLLIDRFGATPQGEAPTPRYNAAPTQNLPVARFNPETKQRRLSLLRWGLVPVWSKDPSGAAKMINARAEGVAERPAFRSAFKKRRCLVPFDAYYEWRKVDGAKIPHAIATDSNGPDAFAGLWEGWKDLANGEWLHTFTIITTEANEATRHIHDRMPVILPPDRWSAWLGEEDVSPGELQSMLVPYPSEHMRVWQVGKDVGSVKNDRPDLIDAVQSRPAINPA</sequence>
<keyword evidence="4 8" id="KW-0378">Hydrolase</keyword>
<keyword evidence="5" id="KW-0190">Covalent protein-DNA linkage</keyword>
<dbReference type="PANTHER" id="PTHR13604:SF0">
    <property type="entry name" value="ABASIC SITE PROCESSING PROTEIN HMCES"/>
    <property type="match status" value="1"/>
</dbReference>
<evidence type="ECO:0000256" key="3">
    <source>
        <dbReference type="ARBA" id="ARBA00022763"/>
    </source>
</evidence>
<dbReference type="InterPro" id="IPR036590">
    <property type="entry name" value="SRAP-like"/>
</dbReference>
<reference evidence="9 10" key="1">
    <citation type="submission" date="2017-07" db="EMBL/GenBank/DDBJ databases">
        <title>Whole genome sequence of Azospirillum brasilense 2A1, a potential biofertilizer strain.</title>
        <authorList>
            <person name="Fontana C.A."/>
            <person name="Toffoli L.M."/>
            <person name="Salazar S.M."/>
            <person name="Puglisi E."/>
            <person name="Pedraza R."/>
            <person name="Bassi D."/>
            <person name="Cocconcelli P.S."/>
        </authorList>
    </citation>
    <scope>NUCLEOTIDE SEQUENCE [LARGE SCALE GENOMIC DNA]</scope>
    <source>
        <strain evidence="9 10">2A1</strain>
        <plasmid evidence="9">unnamed</plasmid>
    </source>
</reference>
<protein>
    <recommendedName>
        <fullName evidence="8">Abasic site processing protein</fullName>
        <ecNumber evidence="8">3.4.-.-</ecNumber>
    </recommendedName>
</protein>
<dbReference type="GO" id="GO:0016829">
    <property type="term" value="F:lyase activity"/>
    <property type="evidence" value="ECO:0007669"/>
    <property type="project" value="UniProtKB-KW"/>
</dbReference>
<evidence type="ECO:0000256" key="2">
    <source>
        <dbReference type="ARBA" id="ARBA00022670"/>
    </source>
</evidence>
<comment type="similarity">
    <text evidence="1 8">Belongs to the SOS response-associated peptidase family.</text>
</comment>
<dbReference type="Gene3D" id="3.90.1680.10">
    <property type="entry name" value="SOS response associated peptidase-like"/>
    <property type="match status" value="1"/>
</dbReference>
<dbReference type="AlphaFoldDB" id="A0A235H3I6"/>
<keyword evidence="6" id="KW-0238">DNA-binding</keyword>
<dbReference type="GO" id="GO:0106300">
    <property type="term" value="P:protein-DNA covalent cross-linking repair"/>
    <property type="evidence" value="ECO:0007669"/>
    <property type="project" value="InterPro"/>
</dbReference>
<dbReference type="PANTHER" id="PTHR13604">
    <property type="entry name" value="DC12-RELATED"/>
    <property type="match status" value="1"/>
</dbReference>
<dbReference type="GO" id="GO:0003697">
    <property type="term" value="F:single-stranded DNA binding"/>
    <property type="evidence" value="ECO:0007669"/>
    <property type="project" value="InterPro"/>
</dbReference>
<organism evidence="9 10">
    <name type="scientific">Azospirillum brasilense</name>
    <dbReference type="NCBI Taxonomy" id="192"/>
    <lineage>
        <taxon>Bacteria</taxon>
        <taxon>Pseudomonadati</taxon>
        <taxon>Pseudomonadota</taxon>
        <taxon>Alphaproteobacteria</taxon>
        <taxon>Rhodospirillales</taxon>
        <taxon>Azospirillaceae</taxon>
        <taxon>Azospirillum</taxon>
    </lineage>
</organism>
<geneLocation type="plasmid" evidence="9">
    <name>unnamed</name>
</geneLocation>
<accession>A0A235H3I6</accession>
<evidence type="ECO:0000313" key="10">
    <source>
        <dbReference type="Proteomes" id="UP000215367"/>
    </source>
</evidence>
<dbReference type="GO" id="GO:0006508">
    <property type="term" value="P:proteolysis"/>
    <property type="evidence" value="ECO:0007669"/>
    <property type="project" value="UniProtKB-KW"/>
</dbReference>
<evidence type="ECO:0000256" key="1">
    <source>
        <dbReference type="ARBA" id="ARBA00008136"/>
    </source>
</evidence>
<evidence type="ECO:0000256" key="6">
    <source>
        <dbReference type="ARBA" id="ARBA00023125"/>
    </source>
</evidence>
<proteinExistence type="inferred from homology"/>
<dbReference type="EMBL" id="NOWT01000057">
    <property type="protein sequence ID" value="OYD80409.1"/>
    <property type="molecule type" value="Genomic_DNA"/>
</dbReference>
<dbReference type="GO" id="GO:0008233">
    <property type="term" value="F:peptidase activity"/>
    <property type="evidence" value="ECO:0007669"/>
    <property type="project" value="UniProtKB-KW"/>
</dbReference>
<evidence type="ECO:0000256" key="7">
    <source>
        <dbReference type="ARBA" id="ARBA00023239"/>
    </source>
</evidence>
<evidence type="ECO:0000256" key="5">
    <source>
        <dbReference type="ARBA" id="ARBA00023124"/>
    </source>
</evidence>
<keyword evidence="9" id="KW-0614">Plasmid</keyword>
<name>A0A235H3I6_AZOBR</name>